<gene>
    <name evidence="7" type="primary">LOC117238101</name>
    <name evidence="8" type="synonym">LOC117238102</name>
</gene>
<keyword evidence="1" id="KW-0732">Signal</keyword>
<keyword evidence="3" id="KW-0325">Glycoprotein</keyword>
<dbReference type="InterPro" id="IPR009003">
    <property type="entry name" value="Peptidase_S1_PA"/>
</dbReference>
<evidence type="ECO:0000313" key="8">
    <source>
        <dbReference type="RefSeq" id="XP_033358630.1"/>
    </source>
</evidence>
<protein>
    <submittedName>
        <fullName evidence="7 8">Venom serine protease Bi-VSP-like</fullName>
    </submittedName>
</protein>
<keyword evidence="6" id="KW-1185">Reference proteome</keyword>
<dbReference type="KEGG" id="bvk:117238101"/>
<dbReference type="PRINTS" id="PR00722">
    <property type="entry name" value="CHYMOTRYPSIN"/>
</dbReference>
<evidence type="ECO:0000259" key="5">
    <source>
        <dbReference type="PROSITE" id="PS50240"/>
    </source>
</evidence>
<name>A0A6J3L3E6_9HYME</name>
<reference evidence="7 8" key="1">
    <citation type="submission" date="2025-04" db="UniProtKB">
        <authorList>
            <consortium name="RefSeq"/>
        </authorList>
    </citation>
    <scope>IDENTIFICATION</scope>
    <source>
        <tissue evidence="7 8">Muscle</tissue>
    </source>
</reference>
<dbReference type="AlphaFoldDB" id="A0A6J3L3E6"/>
<feature type="domain" description="Peptidase S1" evidence="5">
    <location>
        <begin position="43"/>
        <end position="212"/>
    </location>
</feature>
<dbReference type="SMART" id="SM00020">
    <property type="entry name" value="Tryp_SPc"/>
    <property type="match status" value="1"/>
</dbReference>
<keyword evidence="2" id="KW-1015">Disulfide bond</keyword>
<dbReference type="InterPro" id="IPR001254">
    <property type="entry name" value="Trypsin_dom"/>
</dbReference>
<evidence type="ECO:0000313" key="7">
    <source>
        <dbReference type="RefSeq" id="XP_033358629.1"/>
    </source>
</evidence>
<evidence type="ECO:0000256" key="2">
    <source>
        <dbReference type="ARBA" id="ARBA00023157"/>
    </source>
</evidence>
<sequence length="212" mass="23566">MNVNYSVGYRSGIGESAETRATTSDVPLRPPHCGFSNVTHTRVVGGRPAKLGAWPWIAAVGFRNYSNPHWVTQWLCAGTLISARHVLTAAHCADNDHLYVVRIGDLNLKRDDDGAHPIQIEVESKLIHTDYSAESNNNDIAILKLKDNVPFSEYIHPICLPIEIKSLRNKNFVGYNPFIAGWGALNFSESYTKALMELQLLVVTNAVYEKGF</sequence>
<dbReference type="GO" id="GO:0004252">
    <property type="term" value="F:serine-type endopeptidase activity"/>
    <property type="evidence" value="ECO:0007669"/>
    <property type="project" value="InterPro"/>
</dbReference>
<evidence type="ECO:0000256" key="3">
    <source>
        <dbReference type="ARBA" id="ARBA00023180"/>
    </source>
</evidence>
<dbReference type="InterPro" id="IPR043504">
    <property type="entry name" value="Peptidase_S1_PA_chymotrypsin"/>
</dbReference>
<comment type="similarity">
    <text evidence="4">Belongs to the peptidase S1 family. CLIP subfamily.</text>
</comment>
<dbReference type="GeneID" id="117238101"/>
<evidence type="ECO:0000256" key="4">
    <source>
        <dbReference type="ARBA" id="ARBA00024195"/>
    </source>
</evidence>
<evidence type="ECO:0000313" key="6">
    <source>
        <dbReference type="Proteomes" id="UP000504631"/>
    </source>
</evidence>
<dbReference type="KEGG" id="bvk:117238102"/>
<dbReference type="GO" id="GO:0006508">
    <property type="term" value="P:proteolysis"/>
    <property type="evidence" value="ECO:0007669"/>
    <property type="project" value="InterPro"/>
</dbReference>
<dbReference type="SUPFAM" id="SSF50494">
    <property type="entry name" value="Trypsin-like serine proteases"/>
    <property type="match status" value="1"/>
</dbReference>
<dbReference type="Pfam" id="PF00089">
    <property type="entry name" value="Trypsin"/>
    <property type="match status" value="1"/>
</dbReference>
<dbReference type="InterPro" id="IPR001314">
    <property type="entry name" value="Peptidase_S1A"/>
</dbReference>
<organism evidence="6 7">
    <name type="scientific">Bombus vosnesenskii</name>
    <dbReference type="NCBI Taxonomy" id="207650"/>
    <lineage>
        <taxon>Eukaryota</taxon>
        <taxon>Metazoa</taxon>
        <taxon>Ecdysozoa</taxon>
        <taxon>Arthropoda</taxon>
        <taxon>Hexapoda</taxon>
        <taxon>Insecta</taxon>
        <taxon>Pterygota</taxon>
        <taxon>Neoptera</taxon>
        <taxon>Endopterygota</taxon>
        <taxon>Hymenoptera</taxon>
        <taxon>Apocrita</taxon>
        <taxon>Aculeata</taxon>
        <taxon>Apoidea</taxon>
        <taxon>Anthophila</taxon>
        <taxon>Apidae</taxon>
        <taxon>Bombus</taxon>
        <taxon>Pyrobombus</taxon>
    </lineage>
</organism>
<dbReference type="Gene3D" id="2.40.10.10">
    <property type="entry name" value="Trypsin-like serine proteases"/>
    <property type="match status" value="1"/>
</dbReference>
<dbReference type="PANTHER" id="PTHR24258">
    <property type="entry name" value="SERINE PROTEASE-RELATED"/>
    <property type="match status" value="1"/>
</dbReference>
<dbReference type="PANTHER" id="PTHR24258:SF116">
    <property type="entry name" value="FI16631P1-RELATED"/>
    <property type="match status" value="1"/>
</dbReference>
<accession>A0A6J3L3E6</accession>
<dbReference type="PROSITE" id="PS50240">
    <property type="entry name" value="TRYPSIN_DOM"/>
    <property type="match status" value="1"/>
</dbReference>
<dbReference type="RefSeq" id="XP_033358630.1">
    <property type="nucleotide sequence ID" value="XM_033502739.1"/>
</dbReference>
<dbReference type="CDD" id="cd00190">
    <property type="entry name" value="Tryp_SPc"/>
    <property type="match status" value="1"/>
</dbReference>
<dbReference type="FunFam" id="2.40.10.10:FF:000028">
    <property type="entry name" value="Serine protease easter"/>
    <property type="match status" value="1"/>
</dbReference>
<evidence type="ECO:0000256" key="1">
    <source>
        <dbReference type="ARBA" id="ARBA00022729"/>
    </source>
</evidence>
<dbReference type="InterPro" id="IPR018114">
    <property type="entry name" value="TRYPSIN_HIS"/>
</dbReference>
<proteinExistence type="inferred from homology"/>
<dbReference type="RefSeq" id="XP_033358629.1">
    <property type="nucleotide sequence ID" value="XM_033502738.1"/>
</dbReference>
<dbReference type="PROSITE" id="PS00134">
    <property type="entry name" value="TRYPSIN_HIS"/>
    <property type="match status" value="1"/>
</dbReference>
<dbReference type="Proteomes" id="UP000504631">
    <property type="component" value="Unplaced"/>
</dbReference>